<dbReference type="SUPFAM" id="SSF57756">
    <property type="entry name" value="Retrovirus zinc finger-like domains"/>
    <property type="match status" value="1"/>
</dbReference>
<feature type="region of interest" description="Disordered" evidence="2">
    <location>
        <begin position="220"/>
        <end position="313"/>
    </location>
</feature>
<keyword evidence="1" id="KW-0863">Zinc-finger</keyword>
<dbReference type="GO" id="GO:0008270">
    <property type="term" value="F:zinc ion binding"/>
    <property type="evidence" value="ECO:0007669"/>
    <property type="project" value="UniProtKB-KW"/>
</dbReference>
<dbReference type="SMART" id="SM00343">
    <property type="entry name" value="ZnF_C2HC"/>
    <property type="match status" value="2"/>
</dbReference>
<feature type="region of interest" description="Disordered" evidence="2">
    <location>
        <begin position="531"/>
        <end position="590"/>
    </location>
</feature>
<feature type="domain" description="CCHC-type" evidence="3">
    <location>
        <begin position="199"/>
        <end position="215"/>
    </location>
</feature>
<dbReference type="EMBL" id="CM029047">
    <property type="protein sequence ID" value="KAG2581290.1"/>
    <property type="molecule type" value="Genomic_DNA"/>
</dbReference>
<evidence type="ECO:0000313" key="4">
    <source>
        <dbReference type="EMBL" id="KAG2581290.1"/>
    </source>
</evidence>
<organism evidence="4 5">
    <name type="scientific">Panicum virgatum</name>
    <name type="common">Blackwell switchgrass</name>
    <dbReference type="NCBI Taxonomy" id="38727"/>
    <lineage>
        <taxon>Eukaryota</taxon>
        <taxon>Viridiplantae</taxon>
        <taxon>Streptophyta</taxon>
        <taxon>Embryophyta</taxon>
        <taxon>Tracheophyta</taxon>
        <taxon>Spermatophyta</taxon>
        <taxon>Magnoliopsida</taxon>
        <taxon>Liliopsida</taxon>
        <taxon>Poales</taxon>
        <taxon>Poaceae</taxon>
        <taxon>PACMAD clade</taxon>
        <taxon>Panicoideae</taxon>
        <taxon>Panicodae</taxon>
        <taxon>Paniceae</taxon>
        <taxon>Panicinae</taxon>
        <taxon>Panicum</taxon>
        <taxon>Panicum sect. Hiantes</taxon>
    </lineage>
</organism>
<feature type="region of interest" description="Disordered" evidence="2">
    <location>
        <begin position="1"/>
        <end position="118"/>
    </location>
</feature>
<sequence length="830" mass="90583">MSEKEKERVADGDESPLPDLPPLAAAAVAADLATAPSPGSWSPTAWRSPPLVPQAGSTPGAGVSDRTPDWLHFLASSSEDNSPRSSLARLKGKQPASPSDDCKLRASRPPAPVPGGFMAEVQRRPPRVAAGAVDNPRSATAAAIADDMEEGWVEVRRRWRRQIRHPRPPPRPVPADLVGRCFDCLARDHIAAACRNPSRCLKCGWEGHQARACKRGRAFRGGAGRSLPAHHTSSRRPGPSRISVAVSLGAGPSRRGRSPSSDATPSARSQSTGRSPSLPEVCAPSPLREEGSPPASTPPFSPKPVGDSSRRPRSEICVVPRSEEIDAAEARLSSCALVAVVGGTRSVISCWQVGMLLEEFFSVQHGEYSVFCFEPVDFLVEFSSAAVADRILHAHHPNEAPFQLIWKRWRRQATASLASLRFRVLIEFRGIPAHARNISTARLLLGTSCNDLVEAPPEIVGDDRKKFFDCAWCIHPDLVPQEKMVFIQEPPEQYVETGLFLRPHEIIHSKHDGLWYRVNVRIVEIQDWNVYSDSSDDGTPPDNFDSDEDEYPGFEQRCRSNPWPKRTRFDDAAGSSSDPQLSPGWGPTFSSRNQVTVETVVGTVECLAERPLELPLRVGRSFCQPIPARGKDCATNWSRAITSAPPASPFDDAAAVHVASSAPSLTLRNFDPMQFESEDRRVVPAHCFRKEELDFFDLQASASSLEATWDLMILEATAYHCGSFVDGPSSPPVPAEVTVQALVASRHDPPVQNICAAAFESVRFSLSPVEPVRDACYEPELSLPTSSSRRNVTVARGTREAHPLILFPEASSPVNEVVANFAHDVCREVL</sequence>
<dbReference type="InterPro" id="IPR053253">
    <property type="entry name" value="Sex_diff_modulator"/>
</dbReference>
<comment type="caution">
    <text evidence="4">The sequence shown here is derived from an EMBL/GenBank/DDBJ whole genome shotgun (WGS) entry which is preliminary data.</text>
</comment>
<dbReference type="PROSITE" id="PS50158">
    <property type="entry name" value="ZF_CCHC"/>
    <property type="match status" value="1"/>
</dbReference>
<evidence type="ECO:0000256" key="1">
    <source>
        <dbReference type="PROSITE-ProRule" id="PRU00047"/>
    </source>
</evidence>
<dbReference type="InterPro" id="IPR036875">
    <property type="entry name" value="Znf_CCHC_sf"/>
</dbReference>
<name>A0A8T0R7W0_PANVG</name>
<protein>
    <recommendedName>
        <fullName evidence="3">CCHC-type domain-containing protein</fullName>
    </recommendedName>
</protein>
<feature type="compositionally biased region" description="Polar residues" evidence="2">
    <location>
        <begin position="75"/>
        <end position="85"/>
    </location>
</feature>
<dbReference type="PANTHER" id="PTHR33087">
    <property type="entry name" value="OS07G0539200 PROTEIN"/>
    <property type="match status" value="1"/>
</dbReference>
<dbReference type="GO" id="GO:0003676">
    <property type="term" value="F:nucleic acid binding"/>
    <property type="evidence" value="ECO:0007669"/>
    <property type="project" value="InterPro"/>
</dbReference>
<evidence type="ECO:0000313" key="5">
    <source>
        <dbReference type="Proteomes" id="UP000823388"/>
    </source>
</evidence>
<evidence type="ECO:0000259" key="3">
    <source>
        <dbReference type="PROSITE" id="PS50158"/>
    </source>
</evidence>
<reference evidence="4" key="1">
    <citation type="submission" date="2020-05" db="EMBL/GenBank/DDBJ databases">
        <title>WGS assembly of Panicum virgatum.</title>
        <authorList>
            <person name="Lovell J.T."/>
            <person name="Jenkins J."/>
            <person name="Shu S."/>
            <person name="Juenger T.E."/>
            <person name="Schmutz J."/>
        </authorList>
    </citation>
    <scope>NUCLEOTIDE SEQUENCE</scope>
    <source>
        <strain evidence="4">AP13</strain>
    </source>
</reference>
<dbReference type="Gene3D" id="4.10.60.10">
    <property type="entry name" value="Zinc finger, CCHC-type"/>
    <property type="match status" value="1"/>
</dbReference>
<dbReference type="PANTHER" id="PTHR33087:SF38">
    <property type="entry name" value="OS10G0201600 PROTEIN"/>
    <property type="match status" value="1"/>
</dbReference>
<dbReference type="InterPro" id="IPR001878">
    <property type="entry name" value="Znf_CCHC"/>
</dbReference>
<keyword evidence="1" id="KW-0479">Metal-binding</keyword>
<feature type="compositionally biased region" description="Polar residues" evidence="2">
    <location>
        <begin position="262"/>
        <end position="275"/>
    </location>
</feature>
<evidence type="ECO:0000256" key="2">
    <source>
        <dbReference type="SAM" id="MobiDB-lite"/>
    </source>
</evidence>
<accession>A0A8T0R7W0</accession>
<keyword evidence="5" id="KW-1185">Reference proteome</keyword>
<keyword evidence="1" id="KW-0862">Zinc</keyword>
<gene>
    <name evidence="4" type="ORF">PVAP13_6KG225820</name>
</gene>
<dbReference type="Proteomes" id="UP000823388">
    <property type="component" value="Chromosome 6K"/>
</dbReference>
<proteinExistence type="predicted"/>
<feature type="compositionally biased region" description="Low complexity" evidence="2">
    <location>
        <begin position="22"/>
        <end position="38"/>
    </location>
</feature>
<dbReference type="AlphaFoldDB" id="A0A8T0R7W0"/>
<feature type="compositionally biased region" description="Basic and acidic residues" evidence="2">
    <location>
        <begin position="1"/>
        <end position="11"/>
    </location>
</feature>